<evidence type="ECO:0000313" key="11">
    <source>
        <dbReference type="EMBL" id="QKH80615.1"/>
    </source>
</evidence>
<keyword evidence="6" id="KW-0067">ATP-binding</keyword>
<name>A0A133MZR1_FINMA</name>
<evidence type="ECO:0000256" key="2">
    <source>
        <dbReference type="ARBA" id="ARBA00011903"/>
    </source>
</evidence>
<gene>
    <name evidence="10" type="ORF">B9N56_07345</name>
    <name evidence="11" type="ORF">FOC70_09760</name>
</gene>
<dbReference type="CDD" id="cd05387">
    <property type="entry name" value="BY-kinase"/>
    <property type="match status" value="1"/>
</dbReference>
<dbReference type="RefSeq" id="WP_002837573.1">
    <property type="nucleotide sequence ID" value="NZ_CABKMR010000001.1"/>
</dbReference>
<dbReference type="EMBL" id="NDYI01000022">
    <property type="protein sequence ID" value="OXZ36895.1"/>
    <property type="molecule type" value="Genomic_DNA"/>
</dbReference>
<dbReference type="GO" id="GO:0005524">
    <property type="term" value="F:ATP binding"/>
    <property type="evidence" value="ECO:0007669"/>
    <property type="project" value="UniProtKB-KW"/>
</dbReference>
<evidence type="ECO:0000256" key="6">
    <source>
        <dbReference type="ARBA" id="ARBA00022840"/>
    </source>
</evidence>
<keyword evidence="7" id="KW-0829">Tyrosine-protein kinase</keyword>
<evidence type="ECO:0000256" key="1">
    <source>
        <dbReference type="ARBA" id="ARBA00007316"/>
    </source>
</evidence>
<dbReference type="Gene3D" id="3.40.50.300">
    <property type="entry name" value="P-loop containing nucleotide triphosphate hydrolases"/>
    <property type="match status" value="1"/>
</dbReference>
<dbReference type="InterPro" id="IPR027417">
    <property type="entry name" value="P-loop_NTPase"/>
</dbReference>
<dbReference type="EC" id="2.7.10.2" evidence="2"/>
<reference evidence="11 13" key="3">
    <citation type="submission" date="2020-05" db="EMBL/GenBank/DDBJ databases">
        <title>FDA dAtabase for Regulatory Grade micrObial Sequences (FDA-ARGOS): Supporting development and validation of Infectious Disease Dx tests.</title>
        <authorList>
            <person name="Pederson C."/>
            <person name="Tallon L."/>
            <person name="Sadzewicz L."/>
            <person name="Zhao X."/>
            <person name="Vavikolanu K."/>
            <person name="Mehta A."/>
            <person name="Aluvathingal J."/>
            <person name="Nadendla S."/>
            <person name="Myers T."/>
            <person name="Yan Y."/>
            <person name="Sichtig H."/>
        </authorList>
    </citation>
    <scope>NUCLEOTIDE SEQUENCE [LARGE SCALE GENOMIC DNA]</scope>
    <source>
        <strain evidence="11 13">FDAARGOS_764</strain>
    </source>
</reference>
<comment type="catalytic activity">
    <reaction evidence="8">
        <text>L-tyrosyl-[protein] + ATP = O-phospho-L-tyrosyl-[protein] + ADP + H(+)</text>
        <dbReference type="Rhea" id="RHEA:10596"/>
        <dbReference type="Rhea" id="RHEA-COMP:10136"/>
        <dbReference type="Rhea" id="RHEA-COMP:20101"/>
        <dbReference type="ChEBI" id="CHEBI:15378"/>
        <dbReference type="ChEBI" id="CHEBI:30616"/>
        <dbReference type="ChEBI" id="CHEBI:46858"/>
        <dbReference type="ChEBI" id="CHEBI:61978"/>
        <dbReference type="ChEBI" id="CHEBI:456216"/>
        <dbReference type="EC" id="2.7.10.2"/>
    </reaction>
</comment>
<protein>
    <recommendedName>
        <fullName evidence="2">non-specific protein-tyrosine kinase</fullName>
        <ecNumber evidence="2">2.7.10.2</ecNumber>
    </recommendedName>
</protein>
<organism evidence="10 12">
    <name type="scientific">Finegoldia magna</name>
    <name type="common">Peptostreptococcus magnus</name>
    <dbReference type="NCBI Taxonomy" id="1260"/>
    <lineage>
        <taxon>Bacteria</taxon>
        <taxon>Bacillati</taxon>
        <taxon>Bacillota</taxon>
        <taxon>Tissierellia</taxon>
        <taxon>Tissierellales</taxon>
        <taxon>Peptoniphilaceae</taxon>
        <taxon>Finegoldia</taxon>
    </lineage>
</organism>
<evidence type="ECO:0000256" key="5">
    <source>
        <dbReference type="ARBA" id="ARBA00022777"/>
    </source>
</evidence>
<evidence type="ECO:0000256" key="8">
    <source>
        <dbReference type="ARBA" id="ARBA00051245"/>
    </source>
</evidence>
<evidence type="ECO:0000256" key="3">
    <source>
        <dbReference type="ARBA" id="ARBA00022679"/>
    </source>
</evidence>
<keyword evidence="4" id="KW-0547">Nucleotide-binding</keyword>
<keyword evidence="5 11" id="KW-0418">Kinase</keyword>
<dbReference type="NCBIfam" id="TIGR01007">
    <property type="entry name" value="eps_fam"/>
    <property type="match status" value="1"/>
</dbReference>
<dbReference type="GO" id="GO:0004715">
    <property type="term" value="F:non-membrane spanning protein tyrosine kinase activity"/>
    <property type="evidence" value="ECO:0007669"/>
    <property type="project" value="UniProtKB-EC"/>
</dbReference>
<dbReference type="InterPro" id="IPR050445">
    <property type="entry name" value="Bact_polysacc_biosynth/exp"/>
</dbReference>
<reference evidence="10" key="1">
    <citation type="journal article" date="2017" name="J. Clin. Microbiol.">
        <title>Finegoldia magna Isolated from Orthopedic Joint Implant-Associated Infections.</title>
        <authorList>
            <person name="Soderquist B."/>
            <person name="Bjorklund S."/>
            <person name="Hellmark B."/>
            <person name="Jensen A."/>
            <person name="Bruggemann H."/>
        </authorList>
    </citation>
    <scope>NUCLEOTIDE SEQUENCE</scope>
    <source>
        <strain evidence="10">08T492</strain>
    </source>
</reference>
<dbReference type="GO" id="GO:0005886">
    <property type="term" value="C:plasma membrane"/>
    <property type="evidence" value="ECO:0007669"/>
    <property type="project" value="TreeGrafter"/>
</dbReference>
<dbReference type="AlphaFoldDB" id="A0A133MZR1"/>
<dbReference type="OMA" id="ANKCDGI"/>
<sequence>MKDKTLFNEQYKYLRTNVKFAGDGIKSIVVTSGYFGEGKTSVAANLAKSFALSNHKVVIVDMDLRRPSLRNFYDIDTEIGVTNVVVNKMDFNLAISHDESIWDLDIIHAGAIPPNANELVSSDSMKNFIRILEANYDYVIIDTPPIEAYSDAVVLSAICDATLLVYKVGETKKSDIEKSIDSIRNVNGNLIGLVRINEK</sequence>
<dbReference type="SUPFAM" id="SSF52540">
    <property type="entry name" value="P-loop containing nucleoside triphosphate hydrolases"/>
    <property type="match status" value="1"/>
</dbReference>
<dbReference type="InterPro" id="IPR025669">
    <property type="entry name" value="AAA_dom"/>
</dbReference>
<feature type="domain" description="AAA" evidence="9">
    <location>
        <begin position="28"/>
        <end position="165"/>
    </location>
</feature>
<reference evidence="12" key="2">
    <citation type="submission" date="2017-04" db="EMBL/GenBank/DDBJ databases">
        <title>Finegoldia magna isolated from orthopedic joint implant-associated infections.</title>
        <authorList>
            <person name="Bjorklund S."/>
            <person name="Bruggemann H."/>
            <person name="Jensen A."/>
            <person name="Hellmark B."/>
            <person name="Soderquist B."/>
        </authorList>
    </citation>
    <scope>NUCLEOTIDE SEQUENCE [LARGE SCALE GENOMIC DNA]</scope>
    <source>
        <strain evidence="12">08T492</strain>
    </source>
</reference>
<evidence type="ECO:0000259" key="9">
    <source>
        <dbReference type="Pfam" id="PF13614"/>
    </source>
</evidence>
<evidence type="ECO:0000313" key="13">
    <source>
        <dbReference type="Proteomes" id="UP000502899"/>
    </source>
</evidence>
<accession>A0A133MZR1</accession>
<dbReference type="PANTHER" id="PTHR32309:SF13">
    <property type="entry name" value="FERRIC ENTEROBACTIN TRANSPORT PROTEIN FEPE"/>
    <property type="match status" value="1"/>
</dbReference>
<comment type="similarity">
    <text evidence="1">Belongs to the CpsD/CapB family.</text>
</comment>
<dbReference type="InterPro" id="IPR005702">
    <property type="entry name" value="Wzc-like_C"/>
</dbReference>
<evidence type="ECO:0000313" key="12">
    <source>
        <dbReference type="Proteomes" id="UP000215361"/>
    </source>
</evidence>
<keyword evidence="3" id="KW-0808">Transferase</keyword>
<dbReference type="Proteomes" id="UP000502899">
    <property type="component" value="Chromosome"/>
</dbReference>
<evidence type="ECO:0000313" key="10">
    <source>
        <dbReference type="EMBL" id="OXZ36895.1"/>
    </source>
</evidence>
<evidence type="ECO:0000256" key="7">
    <source>
        <dbReference type="ARBA" id="ARBA00023137"/>
    </source>
</evidence>
<dbReference type="Pfam" id="PF13614">
    <property type="entry name" value="AAA_31"/>
    <property type="match status" value="1"/>
</dbReference>
<proteinExistence type="inferred from homology"/>
<evidence type="ECO:0000256" key="4">
    <source>
        <dbReference type="ARBA" id="ARBA00022741"/>
    </source>
</evidence>
<dbReference type="Proteomes" id="UP000215361">
    <property type="component" value="Unassembled WGS sequence"/>
</dbReference>
<dbReference type="EMBL" id="CP054000">
    <property type="protein sequence ID" value="QKH80615.1"/>
    <property type="molecule type" value="Genomic_DNA"/>
</dbReference>
<dbReference type="PANTHER" id="PTHR32309">
    <property type="entry name" value="TYROSINE-PROTEIN KINASE"/>
    <property type="match status" value="1"/>
</dbReference>